<dbReference type="OrthoDB" id="6940959at2"/>
<accession>A0A1H8K844</accession>
<sequence>MLHTFIDFQEKRYQWAFNAKRDFLNRFQMLDVKSLDTDKKELTISVYGPTQVGKTTLILALLGIREEELLVVSEFLRGTRAIGESSTVTVTKYIQSPDDNYHVKFPNNEILSDINEQDLELAMYKLRQRIENGQDYSVEPVIIAIPKHLFGEREISIEIVDLPGVESAEENEVEHVQQCIKHWMPLTELCLLVNDAADIKAFAQFTLKDLRRWHDHPQNYRVILTRATTLDSVMKDIQQNKICQGSDLIDYYAKLLAAEMNVDTDFNEIIYPVEIGVSMKRIRGLKGIVYQRVKVIVQEIMDKLINDFASTDFNKLSFSFLTKLYREAELDSKVELEESELRIQMIKARLDNLRAMRNTYTKIADKIRPQEERIRSLNKVRLTISQEQIRLKEFSIDKEIENKIPADFTNRYASVINQAAVHFQYQTEVLLNKKIREINWSMKGLRVDGMDELTLVDVAPVYGINSIINKFWTDRKYFKELFSVRESCVRWLEHVHEIYSNNLSEKLGTINEQVDELNKEISQIKDLYEQDLNNMTLEIKKVKVQLAELNEEHIKLRQRWEEDCLHARQLQQYFIKHWLLYKERLQQKCLYGLPEEKWLALRYLQHLVKDGQLIINSLDTVEDNTL</sequence>
<gene>
    <name evidence="2" type="ORF">SAMN05192533_12518</name>
</gene>
<dbReference type="STRING" id="930146.SAMN05192533_12518"/>
<organism evidence="2 3">
    <name type="scientific">Mesobacillus persicus</name>
    <dbReference type="NCBI Taxonomy" id="930146"/>
    <lineage>
        <taxon>Bacteria</taxon>
        <taxon>Bacillati</taxon>
        <taxon>Bacillota</taxon>
        <taxon>Bacilli</taxon>
        <taxon>Bacillales</taxon>
        <taxon>Bacillaceae</taxon>
        <taxon>Mesobacillus</taxon>
    </lineage>
</organism>
<reference evidence="3" key="1">
    <citation type="submission" date="2016-10" db="EMBL/GenBank/DDBJ databases">
        <authorList>
            <person name="Varghese N."/>
            <person name="Submissions S."/>
        </authorList>
    </citation>
    <scope>NUCLEOTIDE SEQUENCE [LARGE SCALE GENOMIC DNA]</scope>
    <source>
        <strain evidence="3">B48,IBRC-M 10115,DSM 25386,CECT 8001</strain>
    </source>
</reference>
<feature type="coiled-coil region" evidence="1">
    <location>
        <begin position="500"/>
        <end position="559"/>
    </location>
</feature>
<dbReference type="InterPro" id="IPR027417">
    <property type="entry name" value="P-loop_NTPase"/>
</dbReference>
<dbReference type="Gene3D" id="3.40.50.300">
    <property type="entry name" value="P-loop containing nucleotide triphosphate hydrolases"/>
    <property type="match status" value="1"/>
</dbReference>
<name>A0A1H8K844_9BACI</name>
<dbReference type="AlphaFoldDB" id="A0A1H8K844"/>
<dbReference type="SUPFAM" id="SSF52540">
    <property type="entry name" value="P-loop containing nucleoside triphosphate hydrolases"/>
    <property type="match status" value="1"/>
</dbReference>
<evidence type="ECO:0000313" key="2">
    <source>
        <dbReference type="EMBL" id="SEN88861.1"/>
    </source>
</evidence>
<evidence type="ECO:0000256" key="1">
    <source>
        <dbReference type="SAM" id="Coils"/>
    </source>
</evidence>
<dbReference type="RefSeq" id="WP_090750278.1">
    <property type="nucleotide sequence ID" value="NZ_FOBW01000025.1"/>
</dbReference>
<dbReference type="Proteomes" id="UP000198553">
    <property type="component" value="Unassembled WGS sequence"/>
</dbReference>
<protein>
    <submittedName>
        <fullName evidence="2">50S ribosome-binding GTPase</fullName>
    </submittedName>
</protein>
<proteinExistence type="predicted"/>
<keyword evidence="3" id="KW-1185">Reference proteome</keyword>
<dbReference type="EMBL" id="FOBW01000025">
    <property type="protein sequence ID" value="SEN88861.1"/>
    <property type="molecule type" value="Genomic_DNA"/>
</dbReference>
<evidence type="ECO:0000313" key="3">
    <source>
        <dbReference type="Proteomes" id="UP000198553"/>
    </source>
</evidence>
<keyword evidence="1" id="KW-0175">Coiled coil</keyword>